<dbReference type="EMBL" id="RCZH01000007">
    <property type="protein sequence ID" value="TPG40093.1"/>
    <property type="molecule type" value="Genomic_DNA"/>
</dbReference>
<dbReference type="Pfam" id="PF13439">
    <property type="entry name" value="Glyco_transf_4"/>
    <property type="match status" value="1"/>
</dbReference>
<evidence type="ECO:0000313" key="4">
    <source>
        <dbReference type="Proteomes" id="UP000319700"/>
    </source>
</evidence>
<reference evidence="3 4" key="1">
    <citation type="journal article" date="2019" name="Environ. Microbiol.">
        <title>Species interactions and distinct microbial communities in high Arctic permafrost affected cryosols are associated with the CH4 and CO2 gas fluxes.</title>
        <authorList>
            <person name="Altshuler I."/>
            <person name="Hamel J."/>
            <person name="Turney S."/>
            <person name="Magnuson E."/>
            <person name="Levesque R."/>
            <person name="Greer C."/>
            <person name="Whyte L.G."/>
        </authorList>
    </citation>
    <scope>NUCLEOTIDE SEQUENCE [LARGE SCALE GENOMIC DNA]</scope>
    <source>
        <strain evidence="3 4">42</strain>
    </source>
</reference>
<dbReference type="AlphaFoldDB" id="A0A502EQN0"/>
<feature type="domain" description="Glycosyl transferase family 1" evidence="1">
    <location>
        <begin position="236"/>
        <end position="379"/>
    </location>
</feature>
<keyword evidence="4" id="KW-1185">Reference proteome</keyword>
<dbReference type="Gene3D" id="3.40.50.2000">
    <property type="entry name" value="Glycogen Phosphorylase B"/>
    <property type="match status" value="2"/>
</dbReference>
<evidence type="ECO:0000259" key="2">
    <source>
        <dbReference type="Pfam" id="PF13439"/>
    </source>
</evidence>
<dbReference type="InterPro" id="IPR001296">
    <property type="entry name" value="Glyco_trans_1"/>
</dbReference>
<organism evidence="3 4">
    <name type="scientific">Flavobacterium pectinovorum</name>
    <dbReference type="NCBI Taxonomy" id="29533"/>
    <lineage>
        <taxon>Bacteria</taxon>
        <taxon>Pseudomonadati</taxon>
        <taxon>Bacteroidota</taxon>
        <taxon>Flavobacteriia</taxon>
        <taxon>Flavobacteriales</taxon>
        <taxon>Flavobacteriaceae</taxon>
        <taxon>Flavobacterium</taxon>
    </lineage>
</organism>
<dbReference type="InterPro" id="IPR028098">
    <property type="entry name" value="Glyco_trans_4-like_N"/>
</dbReference>
<name>A0A502EQN0_9FLAO</name>
<accession>A0A502EQN0</accession>
<dbReference type="RefSeq" id="WP_140507347.1">
    <property type="nucleotide sequence ID" value="NZ_RCZH01000007.1"/>
</dbReference>
<feature type="domain" description="Glycosyltransferase subfamily 4-like N-terminal" evidence="2">
    <location>
        <begin position="12"/>
        <end position="219"/>
    </location>
</feature>
<comment type="caution">
    <text evidence="3">The sequence shown here is derived from an EMBL/GenBank/DDBJ whole genome shotgun (WGS) entry which is preliminary data.</text>
</comment>
<protein>
    <submittedName>
        <fullName evidence="3">Glycosyltransferase</fullName>
    </submittedName>
</protein>
<evidence type="ECO:0000259" key="1">
    <source>
        <dbReference type="Pfam" id="PF00534"/>
    </source>
</evidence>
<dbReference type="PANTHER" id="PTHR45947">
    <property type="entry name" value="SULFOQUINOVOSYL TRANSFERASE SQD2"/>
    <property type="match status" value="1"/>
</dbReference>
<dbReference type="Proteomes" id="UP000319700">
    <property type="component" value="Unassembled WGS sequence"/>
</dbReference>
<dbReference type="GO" id="GO:0016757">
    <property type="term" value="F:glycosyltransferase activity"/>
    <property type="evidence" value="ECO:0007669"/>
    <property type="project" value="InterPro"/>
</dbReference>
<evidence type="ECO:0000313" key="3">
    <source>
        <dbReference type="EMBL" id="TPG40093.1"/>
    </source>
</evidence>
<proteinExistence type="predicted"/>
<gene>
    <name evidence="3" type="ORF">EAH81_12395</name>
</gene>
<dbReference type="Pfam" id="PF00534">
    <property type="entry name" value="Glycos_transf_1"/>
    <property type="match status" value="1"/>
</dbReference>
<keyword evidence="3" id="KW-0808">Transferase</keyword>
<dbReference type="CDD" id="cd03825">
    <property type="entry name" value="GT4_WcaC-like"/>
    <property type="match status" value="1"/>
</dbReference>
<dbReference type="PANTHER" id="PTHR45947:SF3">
    <property type="entry name" value="SULFOQUINOVOSYL TRANSFERASE SQD2"/>
    <property type="match status" value="1"/>
</dbReference>
<dbReference type="OrthoDB" id="9768685at2"/>
<dbReference type="InterPro" id="IPR050194">
    <property type="entry name" value="Glycosyltransferase_grp1"/>
</dbReference>
<sequence>MKIVIVNSFDNVGGAARAAYRLHKSLLSKGIDSNMIVQRKLSDDYTVQSFPKGLFQELLAKIKHILDLLPLRFYKNKTKTLFSPSWLGLNNVVNQINAINPDVVHLHWICGGMIKVEELAKIKAPIVWTLHDNWAFTGGCHIMWDCDKYTADCGSCPRLGSTKENDLSRYVFNRKKKTYAKLPNMVINGLSEWITDCAKKSTLFRNHKVINIPNPIDTDLFTPFDKKVARSLWKFPQDKKLVLFGAIAATSDVNKGYQQLENALEFLNNEDIELVIFGSSEPKEKDFVKFKTHYLGHLSDDVSLVSLYNSVDLVVVPSLQETLPQVATEAMSCGTPVVAFGHTGLLDIVEHRKTGYLAKPFDNKDLANGIKWVLDDNNHSLLSVNSRKKIVDNFNSSLVTDKYIKLYQEILLDNKHML</sequence>
<dbReference type="SUPFAM" id="SSF53756">
    <property type="entry name" value="UDP-Glycosyltransferase/glycogen phosphorylase"/>
    <property type="match status" value="1"/>
</dbReference>